<sequence>MADEQKLTRVDESCIGDHTTLNAGDECYFWREYTSGRDYRFGPGNDLISNLKKKPSKSSSGELRHKNRVITECSAFFSRAINPNWLNEATLVPIPPSKARNHPDFDDRVTRICRGIRPHPPLDVRELVVQTESLAAAHEAGCGPRPTVEDLLRVYQIDEAVAAPCPSKIAIFDDVLTAGVHYRAMQTILQRRFPAIKIVGFFVARRIFPNPFEAIDD</sequence>
<dbReference type="OrthoDB" id="6637825at2"/>
<accession>A0A3M9XUE4</accession>
<evidence type="ECO:0000313" key="2">
    <source>
        <dbReference type="Proteomes" id="UP000268623"/>
    </source>
</evidence>
<proteinExistence type="predicted"/>
<name>A0A3M9XUE4_9HYPH</name>
<evidence type="ECO:0008006" key="3">
    <source>
        <dbReference type="Google" id="ProtNLM"/>
    </source>
</evidence>
<dbReference type="EMBL" id="QWDD01000001">
    <property type="protein sequence ID" value="RNJ51907.1"/>
    <property type="molecule type" value="Genomic_DNA"/>
</dbReference>
<reference evidence="1 2" key="1">
    <citation type="submission" date="2018-08" db="EMBL/GenBank/DDBJ databases">
        <title>Genome sequence of Methylocystis hirsuta CSC1, a methanotroph able to accumulate PHAs.</title>
        <authorList>
            <person name="Bordel S."/>
            <person name="Rodriguez E."/>
            <person name="Gancedo J."/>
            <person name="Munoz R."/>
        </authorList>
    </citation>
    <scope>NUCLEOTIDE SEQUENCE [LARGE SCALE GENOMIC DNA]</scope>
    <source>
        <strain evidence="1 2">CSC1</strain>
    </source>
</reference>
<comment type="caution">
    <text evidence="1">The sequence shown here is derived from an EMBL/GenBank/DDBJ whole genome shotgun (WGS) entry which is preliminary data.</text>
</comment>
<dbReference type="Proteomes" id="UP000268623">
    <property type="component" value="Unassembled WGS sequence"/>
</dbReference>
<dbReference type="AlphaFoldDB" id="A0A3M9XUE4"/>
<gene>
    <name evidence="1" type="ORF">D1O30_19035</name>
</gene>
<dbReference type="RefSeq" id="WP_123177745.1">
    <property type="nucleotide sequence ID" value="NZ_QWDD01000001.1"/>
</dbReference>
<evidence type="ECO:0000313" key="1">
    <source>
        <dbReference type="EMBL" id="RNJ51907.1"/>
    </source>
</evidence>
<keyword evidence="2" id="KW-1185">Reference proteome</keyword>
<protein>
    <recommendedName>
        <fullName evidence="3">Phosphoribosyltransferase</fullName>
    </recommendedName>
</protein>
<organism evidence="1 2">
    <name type="scientific">Methylocystis hirsuta</name>
    <dbReference type="NCBI Taxonomy" id="369798"/>
    <lineage>
        <taxon>Bacteria</taxon>
        <taxon>Pseudomonadati</taxon>
        <taxon>Pseudomonadota</taxon>
        <taxon>Alphaproteobacteria</taxon>
        <taxon>Hyphomicrobiales</taxon>
        <taxon>Methylocystaceae</taxon>
        <taxon>Methylocystis</taxon>
    </lineage>
</organism>